<proteinExistence type="inferred from homology"/>
<feature type="compositionally biased region" description="Polar residues" evidence="2">
    <location>
        <begin position="28"/>
        <end position="38"/>
    </location>
</feature>
<dbReference type="Gene3D" id="1.20.58.1070">
    <property type="match status" value="1"/>
</dbReference>
<gene>
    <name evidence="3" type="ORF">A3770_04p34010</name>
</gene>
<keyword evidence="4" id="KW-1185">Reference proteome</keyword>
<dbReference type="GO" id="GO:0005634">
    <property type="term" value="C:nucleus"/>
    <property type="evidence" value="ECO:0007669"/>
    <property type="project" value="TreeGrafter"/>
</dbReference>
<comment type="similarity">
    <text evidence="1">Belongs to the gemin-2 family.</text>
</comment>
<evidence type="ECO:0000256" key="1">
    <source>
        <dbReference type="ARBA" id="ARBA00025758"/>
    </source>
</evidence>
<dbReference type="GO" id="GO:0032797">
    <property type="term" value="C:SMN complex"/>
    <property type="evidence" value="ECO:0007669"/>
    <property type="project" value="TreeGrafter"/>
</dbReference>
<evidence type="ECO:0000256" key="2">
    <source>
        <dbReference type="SAM" id="MobiDB-lite"/>
    </source>
</evidence>
<dbReference type="OrthoDB" id="428895at2759"/>
<dbReference type="EMBL" id="CP031037">
    <property type="protein sequence ID" value="QDZ20883.1"/>
    <property type="molecule type" value="Genomic_DNA"/>
</dbReference>
<dbReference type="STRING" id="1764295.A0A5B8MKA5"/>
<dbReference type="Pfam" id="PF04938">
    <property type="entry name" value="SIP1"/>
    <property type="match status" value="1"/>
</dbReference>
<dbReference type="PANTHER" id="PTHR12794">
    <property type="entry name" value="GEMIN2"/>
    <property type="match status" value="1"/>
</dbReference>
<name>A0A5B8MKA5_9CHLO</name>
<reference evidence="3 4" key="1">
    <citation type="submission" date="2018-07" db="EMBL/GenBank/DDBJ databases">
        <title>The complete nuclear genome of the prasinophyte Chloropicon primus (CCMP1205).</title>
        <authorList>
            <person name="Pombert J.-F."/>
            <person name="Otis C."/>
            <person name="Turmel M."/>
            <person name="Lemieux C."/>
        </authorList>
    </citation>
    <scope>NUCLEOTIDE SEQUENCE [LARGE SCALE GENOMIC DNA]</scope>
    <source>
        <strain evidence="3 4">CCMP1205</strain>
    </source>
</reference>
<evidence type="ECO:0008006" key="5">
    <source>
        <dbReference type="Google" id="ProtNLM"/>
    </source>
</evidence>
<evidence type="ECO:0000313" key="4">
    <source>
        <dbReference type="Proteomes" id="UP000316726"/>
    </source>
</evidence>
<dbReference type="InterPro" id="IPR035426">
    <property type="entry name" value="Gemin2/Brr1"/>
</dbReference>
<dbReference type="PANTHER" id="PTHR12794:SF0">
    <property type="entry name" value="GEM-ASSOCIATED PROTEIN 2"/>
    <property type="match status" value="1"/>
</dbReference>
<organism evidence="3 4">
    <name type="scientific">Chloropicon primus</name>
    <dbReference type="NCBI Taxonomy" id="1764295"/>
    <lineage>
        <taxon>Eukaryota</taxon>
        <taxon>Viridiplantae</taxon>
        <taxon>Chlorophyta</taxon>
        <taxon>Chloropicophyceae</taxon>
        <taxon>Chloropicales</taxon>
        <taxon>Chloropicaceae</taxon>
        <taxon>Chloropicon</taxon>
    </lineage>
</organism>
<accession>A0A5B8MKA5</accession>
<protein>
    <recommendedName>
        <fullName evidence="5">Gem-associated protein 2</fullName>
    </recommendedName>
</protein>
<evidence type="ECO:0000313" key="3">
    <source>
        <dbReference type="EMBL" id="QDZ20883.1"/>
    </source>
</evidence>
<sequence>MASWLNEGEGGGGEEEWGGEGGPVLAGLTSSSPASLARTTAEATTAEEYLRLVREEANRLPEVLVSESSHPLEEEYREGGGVDDPCEGCGPGPSVYDEIELGGFVSDFDALRLRLGDESSAKRRLEGSGADGIMPGKRDKAGWLEFCGNSANKPTLTLLSSLQEPAVVWLLQNLIEDVVKSVPGAGKGLGVSVTEGTCTWIFALSVKIHKPLSDDSSASFRSLVKFCVENLERCQGGRLGRLGEGEVESDRLKLLLAIAGCYFGQDEFLSQSFASRQRL</sequence>
<dbReference type="GO" id="GO:0000387">
    <property type="term" value="P:spliceosomal snRNP assembly"/>
    <property type="evidence" value="ECO:0007669"/>
    <property type="project" value="InterPro"/>
</dbReference>
<dbReference type="AlphaFoldDB" id="A0A5B8MKA5"/>
<dbReference type="Proteomes" id="UP000316726">
    <property type="component" value="Chromosome 4"/>
</dbReference>
<feature type="region of interest" description="Disordered" evidence="2">
    <location>
        <begin position="1"/>
        <end position="41"/>
    </location>
</feature>